<organism evidence="2 3">
    <name type="scientific">Candidatus Vagococcus giribetii</name>
    <dbReference type="NCBI Taxonomy" id="2230876"/>
    <lineage>
        <taxon>Bacteria</taxon>
        <taxon>Bacillati</taxon>
        <taxon>Bacillota</taxon>
        <taxon>Bacilli</taxon>
        <taxon>Lactobacillales</taxon>
        <taxon>Enterococcaceae</taxon>
        <taxon>Vagococcus</taxon>
    </lineage>
</organism>
<dbReference type="PROSITE" id="PS51186">
    <property type="entry name" value="GNAT"/>
    <property type="match status" value="1"/>
</dbReference>
<gene>
    <name evidence="2" type="ORF">DOK76_03120</name>
</gene>
<keyword evidence="3" id="KW-1185">Reference proteome</keyword>
<evidence type="ECO:0000313" key="2">
    <source>
        <dbReference type="EMBL" id="MBO0476046.1"/>
    </source>
</evidence>
<sequence length="185" mass="20876">MSYYLSLPVTDDIALVQPTLNMSEAIFSLLDSDRQHLGTFLDFVDLTNKVEDETAYLKMKLTGVANGTDYLFLIHYKGQLAGTIDLHFIDTKNQKAEIGYWIHSSFTNLGITTLAVHKVCEFGFNHLDLNKLTIVADTENQPSNKVAIKSGFTLVSTEKEDVFIHGAFRDMNRYSLLKSNFKAKK</sequence>
<dbReference type="InterPro" id="IPR016181">
    <property type="entry name" value="Acyl_CoA_acyltransferase"/>
</dbReference>
<proteinExistence type="predicted"/>
<feature type="domain" description="N-acetyltransferase" evidence="1">
    <location>
        <begin position="13"/>
        <end position="175"/>
    </location>
</feature>
<name>A0ABS3HT80_9ENTE</name>
<comment type="caution">
    <text evidence="2">The sequence shown here is derived from an EMBL/GenBank/DDBJ whole genome shotgun (WGS) entry which is preliminary data.</text>
</comment>
<dbReference type="SUPFAM" id="SSF55729">
    <property type="entry name" value="Acyl-CoA N-acyltransferases (Nat)"/>
    <property type="match status" value="1"/>
</dbReference>
<dbReference type="Proteomes" id="UP000664857">
    <property type="component" value="Unassembled WGS sequence"/>
</dbReference>
<accession>A0ABS3HT80</accession>
<evidence type="ECO:0000313" key="3">
    <source>
        <dbReference type="Proteomes" id="UP000664857"/>
    </source>
</evidence>
<protein>
    <submittedName>
        <fullName evidence="2">GNAT family N-acetyltransferase</fullName>
    </submittedName>
</protein>
<reference evidence="2 3" key="1">
    <citation type="submission" date="2021-03" db="EMBL/GenBank/DDBJ databases">
        <title>Enterococcal diversity collection.</title>
        <authorList>
            <person name="Gilmore M.S."/>
            <person name="Schwartzman J."/>
            <person name="Van Tyne D."/>
            <person name="Martin M."/>
            <person name="Earl A.M."/>
            <person name="Manson A.L."/>
            <person name="Straub T."/>
            <person name="Salamzade R."/>
            <person name="Saavedra J."/>
            <person name="Lebreton F."/>
            <person name="Prichula J."/>
            <person name="Schaufler K."/>
            <person name="Gaca A."/>
            <person name="Sgardioli B."/>
            <person name="Wagenaar J."/>
            <person name="Strong T."/>
        </authorList>
    </citation>
    <scope>NUCLEOTIDE SEQUENCE [LARGE SCALE GENOMIC DNA]</scope>
    <source>
        <strain evidence="2 3">DIV0080</strain>
    </source>
</reference>
<dbReference type="Pfam" id="PF13302">
    <property type="entry name" value="Acetyltransf_3"/>
    <property type="match status" value="1"/>
</dbReference>
<dbReference type="EMBL" id="JAFLVX010000009">
    <property type="protein sequence ID" value="MBO0476046.1"/>
    <property type="molecule type" value="Genomic_DNA"/>
</dbReference>
<dbReference type="InterPro" id="IPR000182">
    <property type="entry name" value="GNAT_dom"/>
</dbReference>
<dbReference type="Gene3D" id="3.40.630.30">
    <property type="match status" value="1"/>
</dbReference>
<dbReference type="PANTHER" id="PTHR43441">
    <property type="entry name" value="RIBOSOMAL-PROTEIN-SERINE ACETYLTRANSFERASE"/>
    <property type="match status" value="1"/>
</dbReference>
<dbReference type="InterPro" id="IPR051908">
    <property type="entry name" value="Ribosomal_N-acetyltransferase"/>
</dbReference>
<evidence type="ECO:0000259" key="1">
    <source>
        <dbReference type="PROSITE" id="PS51186"/>
    </source>
</evidence>
<dbReference type="RefSeq" id="WP_206964913.1">
    <property type="nucleotide sequence ID" value="NZ_JAFLVX010000009.1"/>
</dbReference>
<dbReference type="PANTHER" id="PTHR43441:SF11">
    <property type="entry name" value="RIBOSOMAL-PROTEIN-SERINE ACETYLTRANSFERASE"/>
    <property type="match status" value="1"/>
</dbReference>